<comment type="caution">
    <text evidence="1">The sequence shown here is derived from an EMBL/GenBank/DDBJ whole genome shotgun (WGS) entry which is preliminary data.</text>
</comment>
<dbReference type="Pfam" id="PF08837">
    <property type="entry name" value="DUF1810"/>
    <property type="match status" value="1"/>
</dbReference>
<proteinExistence type="predicted"/>
<dbReference type="Proteomes" id="UP001430172">
    <property type="component" value="Unassembled WGS sequence"/>
</dbReference>
<evidence type="ECO:0000313" key="2">
    <source>
        <dbReference type="Proteomes" id="UP001430172"/>
    </source>
</evidence>
<name>A0ABS2CLM6_9MICO</name>
<dbReference type="Gene3D" id="1.25.40.380">
    <property type="entry name" value="Protein of unknown function DUF1810"/>
    <property type="match status" value="1"/>
</dbReference>
<dbReference type="EMBL" id="JAFDVD010000009">
    <property type="protein sequence ID" value="MBM6400733.1"/>
    <property type="molecule type" value="Genomic_DNA"/>
</dbReference>
<protein>
    <submittedName>
        <fullName evidence="1">DUF1810 domain-containing protein</fullName>
    </submittedName>
</protein>
<dbReference type="InterPro" id="IPR036287">
    <property type="entry name" value="Rv1873-like_sf"/>
</dbReference>
<dbReference type="RefSeq" id="WP_204131195.1">
    <property type="nucleotide sequence ID" value="NZ_JAFDVD010000009.1"/>
</dbReference>
<dbReference type="PIRSF" id="PIRSF008546">
    <property type="entry name" value="UCP008546"/>
    <property type="match status" value="1"/>
</dbReference>
<accession>A0ABS2CLM6</accession>
<reference evidence="1" key="1">
    <citation type="submission" date="2021-02" db="EMBL/GenBank/DDBJ databases">
        <title>Phycicoccus sp. MQZ13P-5T, whole genome shotgun sequence.</title>
        <authorList>
            <person name="Tuo L."/>
        </authorList>
    </citation>
    <scope>NUCLEOTIDE SEQUENCE</scope>
    <source>
        <strain evidence="1">MQZ13P-5</strain>
    </source>
</reference>
<sequence>MAQDVSRFRTAQDSGGTYATALAELRAGRKRSHWMWFVFPQVAGLGQSPTAVFFGVDGLAEARAYLADAVLRARLVECCEALLGLPGSDPVAVLGGIDALKLRSSMTLFARASGEGAGGVFRAVLARYFGGEEDPATIALLRP</sequence>
<keyword evidence="2" id="KW-1185">Reference proteome</keyword>
<organism evidence="1 2">
    <name type="scientific">Phycicoccus sonneratiae</name>
    <dbReference type="NCBI Taxonomy" id="2807628"/>
    <lineage>
        <taxon>Bacteria</taxon>
        <taxon>Bacillati</taxon>
        <taxon>Actinomycetota</taxon>
        <taxon>Actinomycetes</taxon>
        <taxon>Micrococcales</taxon>
        <taxon>Intrasporangiaceae</taxon>
        <taxon>Phycicoccus</taxon>
    </lineage>
</organism>
<evidence type="ECO:0000313" key="1">
    <source>
        <dbReference type="EMBL" id="MBM6400733.1"/>
    </source>
</evidence>
<gene>
    <name evidence="1" type="ORF">JQN70_10085</name>
</gene>
<dbReference type="SUPFAM" id="SSF140736">
    <property type="entry name" value="Rv1873-like"/>
    <property type="match status" value="1"/>
</dbReference>
<dbReference type="InterPro" id="IPR014937">
    <property type="entry name" value="DUF1810"/>
</dbReference>